<protein>
    <recommendedName>
        <fullName evidence="4">G5 domain-containing protein</fullName>
    </recommendedName>
</protein>
<sequence>MSNKPMKNLFLGSMRKKQMFIRILSLVVFVSVISFVLYEGTKKSVALDADGKQLEISTHAKTVADVLEDENIVIADKDKVSPSLDTKIVNDMTIKWEQAKEYAVVVDGKEQQVITTEKRVEDVLQEAGVNVTANDKVSLALDEKLKPGETVDVQKAFQLTLTDGTKKAEKVWSTRTTVANFLEEQGVKLNKFDRLNVKESDIVKSGQQLTIVRVEKKVDTVEEEIEFSTENRNDGDLAQGEQKVITEGENGKVERTYEVVVENGKVVARNLQKEDVLKDPVKKVVALGTKEPGAQVSRGTAQATAASTDNSGSGAPAGGQEFYVEATAYTPYCDGCSGISAAGIDLRSNPGLKLIAVDPNVIPLGSKVWVEGYGYAIAGDTGGAIKGNIIDLLVQTKEEAYSWGRRQVRIKVLN</sequence>
<dbReference type="InterPro" id="IPR007137">
    <property type="entry name" value="DUF348"/>
</dbReference>
<evidence type="ECO:0000256" key="3">
    <source>
        <dbReference type="SAM" id="Phobius"/>
    </source>
</evidence>
<dbReference type="AlphaFoldDB" id="A0A917GAC8"/>
<dbReference type="Pfam" id="PF06725">
    <property type="entry name" value="3D"/>
    <property type="match status" value="1"/>
</dbReference>
<keyword evidence="3" id="KW-0812">Transmembrane</keyword>
<dbReference type="GO" id="GO:0019867">
    <property type="term" value="C:outer membrane"/>
    <property type="evidence" value="ECO:0007669"/>
    <property type="project" value="InterPro"/>
</dbReference>
<gene>
    <name evidence="5" type="primary">yabE</name>
    <name evidence="5" type="ORF">GCM10007425_29990</name>
</gene>
<proteinExistence type="predicted"/>
<reference evidence="5" key="1">
    <citation type="journal article" date="2014" name="Int. J. Syst. Evol. Microbiol.">
        <title>Complete genome sequence of Corynebacterium casei LMG S-19264T (=DSM 44701T), isolated from a smear-ripened cheese.</title>
        <authorList>
            <consortium name="US DOE Joint Genome Institute (JGI-PGF)"/>
            <person name="Walter F."/>
            <person name="Albersmeier A."/>
            <person name="Kalinowski J."/>
            <person name="Ruckert C."/>
        </authorList>
    </citation>
    <scope>NUCLEOTIDE SEQUENCE</scope>
    <source>
        <strain evidence="5">CGMCC 1.15760</strain>
    </source>
</reference>
<comment type="caution">
    <text evidence="5">The sequence shown here is derived from an EMBL/GenBank/DDBJ whole genome shotgun (WGS) entry which is preliminary data.</text>
</comment>
<evidence type="ECO:0000313" key="5">
    <source>
        <dbReference type="EMBL" id="GGG33297.1"/>
    </source>
</evidence>
<keyword evidence="6" id="KW-1185">Reference proteome</keyword>
<evidence type="ECO:0000259" key="4">
    <source>
        <dbReference type="PROSITE" id="PS51109"/>
    </source>
</evidence>
<dbReference type="InterPro" id="IPR010611">
    <property type="entry name" value="3D_dom"/>
</dbReference>
<feature type="domain" description="G5" evidence="4">
    <location>
        <begin position="211"/>
        <end position="291"/>
    </location>
</feature>
<dbReference type="GO" id="GO:0004553">
    <property type="term" value="F:hydrolase activity, hydrolyzing O-glycosyl compounds"/>
    <property type="evidence" value="ECO:0007669"/>
    <property type="project" value="InterPro"/>
</dbReference>
<dbReference type="EMBL" id="BMJT01000014">
    <property type="protein sequence ID" value="GGG33297.1"/>
    <property type="molecule type" value="Genomic_DNA"/>
</dbReference>
<dbReference type="CDD" id="cd22786">
    <property type="entry name" value="DPBB_YuiC-like"/>
    <property type="match status" value="1"/>
</dbReference>
<accession>A0A917GAC8</accession>
<keyword evidence="1" id="KW-0732">Signal</keyword>
<dbReference type="Gene3D" id="2.40.40.10">
    <property type="entry name" value="RlpA-like domain"/>
    <property type="match status" value="1"/>
</dbReference>
<dbReference type="InterPro" id="IPR011098">
    <property type="entry name" value="G5_dom"/>
</dbReference>
<reference evidence="5" key="2">
    <citation type="submission" date="2020-09" db="EMBL/GenBank/DDBJ databases">
        <authorList>
            <person name="Sun Q."/>
            <person name="Zhou Y."/>
        </authorList>
    </citation>
    <scope>NUCLEOTIDE SEQUENCE</scope>
    <source>
        <strain evidence="5">CGMCC 1.15760</strain>
    </source>
</reference>
<dbReference type="Pfam" id="PF07501">
    <property type="entry name" value="G5"/>
    <property type="match status" value="1"/>
</dbReference>
<dbReference type="SUPFAM" id="SSF50685">
    <property type="entry name" value="Barwin-like endoglucanases"/>
    <property type="match status" value="1"/>
</dbReference>
<feature type="compositionally biased region" description="Polar residues" evidence="2">
    <location>
        <begin position="297"/>
        <end position="313"/>
    </location>
</feature>
<dbReference type="Pfam" id="PF03990">
    <property type="entry name" value="DUF348"/>
    <property type="match status" value="3"/>
</dbReference>
<organism evidence="5 6">
    <name type="scientific">Lysinibacillus alkalisoli</name>
    <dbReference type="NCBI Taxonomy" id="1911548"/>
    <lineage>
        <taxon>Bacteria</taxon>
        <taxon>Bacillati</taxon>
        <taxon>Bacillota</taxon>
        <taxon>Bacilli</taxon>
        <taxon>Bacillales</taxon>
        <taxon>Bacillaceae</taxon>
        <taxon>Lysinibacillus</taxon>
    </lineage>
</organism>
<dbReference type="PROSITE" id="PS51109">
    <property type="entry name" value="G5"/>
    <property type="match status" value="1"/>
</dbReference>
<dbReference type="Proteomes" id="UP000616608">
    <property type="component" value="Unassembled WGS sequence"/>
</dbReference>
<keyword evidence="3" id="KW-0472">Membrane</keyword>
<dbReference type="RefSeq" id="WP_188615886.1">
    <property type="nucleotide sequence ID" value="NZ_BMJT01000014.1"/>
</dbReference>
<feature type="region of interest" description="Disordered" evidence="2">
    <location>
        <begin position="293"/>
        <end position="315"/>
    </location>
</feature>
<evidence type="ECO:0000256" key="2">
    <source>
        <dbReference type="SAM" id="MobiDB-lite"/>
    </source>
</evidence>
<dbReference type="Gene3D" id="2.20.230.10">
    <property type="entry name" value="Resuscitation-promoting factor rpfb"/>
    <property type="match status" value="1"/>
</dbReference>
<keyword evidence="3" id="KW-1133">Transmembrane helix</keyword>
<evidence type="ECO:0000256" key="1">
    <source>
        <dbReference type="ARBA" id="ARBA00022729"/>
    </source>
</evidence>
<name>A0A917GAC8_9BACI</name>
<feature type="transmembrane region" description="Helical" evidence="3">
    <location>
        <begin position="20"/>
        <end position="38"/>
    </location>
</feature>
<dbReference type="PANTHER" id="PTHR39160:SF4">
    <property type="entry name" value="RESUSCITATION-PROMOTING FACTOR RPFB"/>
    <property type="match status" value="1"/>
</dbReference>
<dbReference type="PANTHER" id="PTHR39160">
    <property type="entry name" value="CELL WALL-BINDING PROTEIN YOCH"/>
    <property type="match status" value="1"/>
</dbReference>
<dbReference type="InterPro" id="IPR051933">
    <property type="entry name" value="Resuscitation_pf_RpfB"/>
</dbReference>
<dbReference type="GO" id="GO:0009254">
    <property type="term" value="P:peptidoglycan turnover"/>
    <property type="evidence" value="ECO:0007669"/>
    <property type="project" value="InterPro"/>
</dbReference>
<evidence type="ECO:0000313" key="6">
    <source>
        <dbReference type="Proteomes" id="UP000616608"/>
    </source>
</evidence>
<dbReference type="SMART" id="SM01208">
    <property type="entry name" value="G5"/>
    <property type="match status" value="1"/>
</dbReference>
<dbReference type="InterPro" id="IPR036908">
    <property type="entry name" value="RlpA-like_sf"/>
</dbReference>